<dbReference type="InterPro" id="IPR032795">
    <property type="entry name" value="DUF3741-assoc"/>
</dbReference>
<feature type="region of interest" description="Disordered" evidence="1">
    <location>
        <begin position="281"/>
        <end position="306"/>
    </location>
</feature>
<evidence type="ECO:0000313" key="5">
    <source>
        <dbReference type="Proteomes" id="UP000743370"/>
    </source>
</evidence>
<dbReference type="PANTHER" id="PTHR40836">
    <property type="entry name" value="RB1-INDUCIBLE COILED-COIL PROTEIN"/>
    <property type="match status" value="1"/>
</dbReference>
<dbReference type="EMBL" id="JABFOF010000001">
    <property type="protein sequence ID" value="KAG2408874.1"/>
    <property type="molecule type" value="Genomic_DNA"/>
</dbReference>
<evidence type="ECO:0000256" key="1">
    <source>
        <dbReference type="SAM" id="MobiDB-lite"/>
    </source>
</evidence>
<dbReference type="InterPro" id="IPR025486">
    <property type="entry name" value="DUF4378"/>
</dbReference>
<reference evidence="4 5" key="1">
    <citation type="submission" date="2020-05" db="EMBL/GenBank/DDBJ databases">
        <title>Vigna angularis (adzuki bean) Var. LongXiaoDou No. 4 denovo assembly.</title>
        <authorList>
            <person name="Xiang H."/>
        </authorList>
    </citation>
    <scope>NUCLEOTIDE SEQUENCE [LARGE SCALE GENOMIC DNA]</scope>
    <source>
        <tissue evidence="4">Leaf</tissue>
    </source>
</reference>
<dbReference type="Pfam" id="PF14383">
    <property type="entry name" value="VARLMGL"/>
    <property type="match status" value="1"/>
</dbReference>
<name>A0A8T0LA68_PHAAN</name>
<feature type="region of interest" description="Disordered" evidence="1">
    <location>
        <begin position="345"/>
        <end position="382"/>
    </location>
</feature>
<organism evidence="4 5">
    <name type="scientific">Phaseolus angularis</name>
    <name type="common">Azuki bean</name>
    <name type="synonym">Vigna angularis</name>
    <dbReference type="NCBI Taxonomy" id="3914"/>
    <lineage>
        <taxon>Eukaryota</taxon>
        <taxon>Viridiplantae</taxon>
        <taxon>Streptophyta</taxon>
        <taxon>Embryophyta</taxon>
        <taxon>Tracheophyta</taxon>
        <taxon>Spermatophyta</taxon>
        <taxon>Magnoliopsida</taxon>
        <taxon>eudicotyledons</taxon>
        <taxon>Gunneridae</taxon>
        <taxon>Pentapetalae</taxon>
        <taxon>rosids</taxon>
        <taxon>fabids</taxon>
        <taxon>Fabales</taxon>
        <taxon>Fabaceae</taxon>
        <taxon>Papilionoideae</taxon>
        <taxon>50 kb inversion clade</taxon>
        <taxon>NPAAA clade</taxon>
        <taxon>indigoferoid/millettioid clade</taxon>
        <taxon>Phaseoleae</taxon>
        <taxon>Vigna</taxon>
    </lineage>
</organism>
<protein>
    <recommendedName>
        <fullName evidence="6">DUF4378 domain-containing protein</fullName>
    </recommendedName>
</protein>
<feature type="domain" description="DUF3741" evidence="3">
    <location>
        <begin position="208"/>
        <end position="225"/>
    </location>
</feature>
<feature type="compositionally biased region" description="Basic and acidic residues" evidence="1">
    <location>
        <begin position="360"/>
        <end position="371"/>
    </location>
</feature>
<feature type="domain" description="DUF4378" evidence="2">
    <location>
        <begin position="789"/>
        <end position="946"/>
    </location>
</feature>
<feature type="compositionally biased region" description="Basic and acidic residues" evidence="1">
    <location>
        <begin position="192"/>
        <end position="201"/>
    </location>
</feature>
<sequence length="953" mass="108390">MISSAKWRRRGRTTAKPQISELAEVSVGGYGVSFGSAHWFRVAFPTFSQKPVVWFSLCSDLLFHQWILKFLIYGVLRRPRNSLVISVKKQKLVCAKSFDHMGGLLHMFEFNQGRMAKKIHAHKNNNDGSLSQNGNHHLDISLSCFKDMKTSGNGMKLQVETSQVHCAEGELQYSCQVEDGWSKKISHSNVDSAKKANKEGFSKQSGARSNAPSLVARLMGIDTMPLPLDTKSVVPLDESTHENMERKFSKKKMNGKGWFGRGSSNLNSFSHMEFDSFYQHIDDDDEDDEGGHSFGEPEPREHPQEEELQKFKKEFEEYQSTRFKEWPKAVDIGSGSRRMLSLSQENLSKESMQHISSSKTDNHSFKKKESFPSRSKTQSRDFEESLMMKSKSRLLDICTSPTQIVILKPGSERICNCNHEENFTSLHRRKGIEDFLEEVRERLKCELQGIRASGIETPFNDKSVAKEVRESMTRDAEPNLLRSESTRSYKSKMQLNGQSSPEFFNIDTRRFLSERLRNTVKNELHLDIPEVACYLENDRVRLKQDTIKGTDDKSQWGVLKEKKELQTCSNRHKLDDNVLLHKELSPRNLERSLSAPASGALFGRLLLEDRHILTGALIQRKLEAVEARPVGAKKQKKDGFNIKEKLSNFKYTLGLRGKLFGKRIKSKVESHGTEYGEILRDARSGPTILMNYGDRHENSTEVPPSPASVSSCADEEHWRQIGYSSLTSTPDASSLDDIFVPKVFRDISSGLNDLKRQLSELDSDGYDDFTTKQEPIESSLVELDDPAESYVRDLLVASGLYFGSWDKYIGNSVFEEVEESHRKLVKEDERSRKYHNKNKLEHKVLLDLLNEALSIVLGPPLTLSRFRRKLSKSSLQPPPCGKELLKLVWDIVRVSLHPTSNTSLYSVDSFLAQDLGSISWSGLTNDEIDTLERETACTIADDLVEEFTKDMLL</sequence>
<dbReference type="Proteomes" id="UP000743370">
    <property type="component" value="Unassembled WGS sequence"/>
</dbReference>
<gene>
    <name evidence="4" type="ORF">HKW66_Vig0036960</name>
</gene>
<proteinExistence type="predicted"/>
<evidence type="ECO:0000313" key="4">
    <source>
        <dbReference type="EMBL" id="KAG2408874.1"/>
    </source>
</evidence>
<feature type="compositionally biased region" description="Polar residues" evidence="1">
    <location>
        <begin position="482"/>
        <end position="494"/>
    </location>
</feature>
<dbReference type="AlphaFoldDB" id="A0A8T0LA68"/>
<dbReference type="PANTHER" id="PTHR40836:SF4">
    <property type="entry name" value="RB1-INDUCIBLE COILED-COIL PROTEIN"/>
    <property type="match status" value="1"/>
</dbReference>
<feature type="compositionally biased region" description="Basic and acidic residues" evidence="1">
    <location>
        <begin position="295"/>
        <end position="306"/>
    </location>
</feature>
<feature type="region of interest" description="Disordered" evidence="1">
    <location>
        <begin position="189"/>
        <end position="209"/>
    </location>
</feature>
<comment type="caution">
    <text evidence="4">The sequence shown here is derived from an EMBL/GenBank/DDBJ whole genome shotgun (WGS) entry which is preliminary data.</text>
</comment>
<accession>A0A8T0LA68</accession>
<evidence type="ECO:0000259" key="2">
    <source>
        <dbReference type="Pfam" id="PF14309"/>
    </source>
</evidence>
<feature type="region of interest" description="Disordered" evidence="1">
    <location>
        <begin position="470"/>
        <end position="494"/>
    </location>
</feature>
<dbReference type="Pfam" id="PF14309">
    <property type="entry name" value="DUF4378"/>
    <property type="match status" value="1"/>
</dbReference>
<evidence type="ECO:0000259" key="3">
    <source>
        <dbReference type="Pfam" id="PF14383"/>
    </source>
</evidence>
<evidence type="ECO:0008006" key="6">
    <source>
        <dbReference type="Google" id="ProtNLM"/>
    </source>
</evidence>